<feature type="region of interest" description="Leucine repeat I (LRI)" evidence="5">
    <location>
        <begin position="207"/>
        <end position="267"/>
    </location>
</feature>
<evidence type="ECO:0000313" key="7">
    <source>
        <dbReference type="EMBL" id="KAK4276680.1"/>
    </source>
</evidence>
<keyword evidence="3" id="KW-0804">Transcription</keyword>
<feature type="short sequence motif" description="VHIID" evidence="5">
    <location>
        <begin position="317"/>
        <end position="321"/>
    </location>
</feature>
<protein>
    <recommendedName>
        <fullName evidence="9">Scarecrow-like protein 1</fullName>
    </recommendedName>
</protein>
<organism evidence="7 8">
    <name type="scientific">Acacia crassicarpa</name>
    <name type="common">northern wattle</name>
    <dbReference type="NCBI Taxonomy" id="499986"/>
    <lineage>
        <taxon>Eukaryota</taxon>
        <taxon>Viridiplantae</taxon>
        <taxon>Streptophyta</taxon>
        <taxon>Embryophyta</taxon>
        <taxon>Tracheophyta</taxon>
        <taxon>Spermatophyta</taxon>
        <taxon>Magnoliopsida</taxon>
        <taxon>eudicotyledons</taxon>
        <taxon>Gunneridae</taxon>
        <taxon>Pentapetalae</taxon>
        <taxon>rosids</taxon>
        <taxon>fabids</taxon>
        <taxon>Fabales</taxon>
        <taxon>Fabaceae</taxon>
        <taxon>Caesalpinioideae</taxon>
        <taxon>mimosoid clade</taxon>
        <taxon>Acacieae</taxon>
        <taxon>Acacia</taxon>
    </lineage>
</organism>
<name>A0AAE1KL37_9FABA</name>
<gene>
    <name evidence="7" type="ORF">QN277_014802</name>
</gene>
<evidence type="ECO:0000313" key="8">
    <source>
        <dbReference type="Proteomes" id="UP001293593"/>
    </source>
</evidence>
<dbReference type="AlphaFoldDB" id="A0AAE1KL37"/>
<sequence>MSLVRSAELPATPYTNAKLYSIKGTDVSPGFPSQIFGPDKHRNMYITESYSCESYEKYFHDSPTEELIETSTSSISGNSLPDSSSYLVGVSSGTSVVTNNPFDISLMSMRNGDACQPNFGSDFLENGSPDPLDFDDQMKLKLQEFERILLGDNNDDYEEEFILGTFQSMDIDAEWAEPIQNVLHHGSPKESSPSDSNHSSISNISPRTPKQLLLECACAISEGNVEVASSMINELRQMVSIQGDPPQRIAAYMVEGLAARMAESGSSIYKALKCKEPPSSDRLAAMQILFEVCPCFKFGYIAANGAITEAVQGEKKVHIIDFDINQGNQYITLIQALASGPGKPHVRLTGVDDPESVQRSVGGLKSIGQRLEKLAEILGLPFEFRAVPSRSSLVTPSMLDCRPGEALVVNFAFQLHHMLDESVSTVNERDQLLRMVKSLNPKLVTVVEQDMNTNTLPFFPRFVEAYNYYSAVFESLDATLPRDSQDRMNVERQCLARDIVNIVACEGEDRIERYEVAGKWRARMKMAGFTTSPMSTNVTDAIKKLIKEYCDRYKMKDVMGALHFGWEDKNLIVASAWR</sequence>
<dbReference type="EMBL" id="JAWXYG010000003">
    <property type="protein sequence ID" value="KAK4276680.1"/>
    <property type="molecule type" value="Genomic_DNA"/>
</dbReference>
<feature type="region of interest" description="Leucine repeat II (LRII)" evidence="5">
    <location>
        <begin position="366"/>
        <end position="398"/>
    </location>
</feature>
<evidence type="ECO:0000256" key="3">
    <source>
        <dbReference type="ARBA" id="ARBA00023163"/>
    </source>
</evidence>
<dbReference type="InterPro" id="IPR005202">
    <property type="entry name" value="TF_GRAS"/>
</dbReference>
<comment type="subcellular location">
    <subcellularLocation>
        <location evidence="1">Nucleus</location>
    </subcellularLocation>
</comment>
<dbReference type="PROSITE" id="PS50985">
    <property type="entry name" value="GRAS"/>
    <property type="match status" value="1"/>
</dbReference>
<dbReference type="PANTHER" id="PTHR31636">
    <property type="entry name" value="OSJNBA0084A10.13 PROTEIN-RELATED"/>
    <property type="match status" value="1"/>
</dbReference>
<keyword evidence="8" id="KW-1185">Reference proteome</keyword>
<comment type="caution">
    <text evidence="5">Lacks conserved residue(s) required for the propagation of feature annotation.</text>
</comment>
<proteinExistence type="inferred from homology"/>
<evidence type="ECO:0000256" key="1">
    <source>
        <dbReference type="ARBA" id="ARBA00004123"/>
    </source>
</evidence>
<evidence type="ECO:0008006" key="9">
    <source>
        <dbReference type="Google" id="ProtNLM"/>
    </source>
</evidence>
<accession>A0AAE1KL37</accession>
<dbReference type="GO" id="GO:0005634">
    <property type="term" value="C:nucleus"/>
    <property type="evidence" value="ECO:0007669"/>
    <property type="project" value="UniProtKB-SubCell"/>
</dbReference>
<dbReference type="Pfam" id="PF03514">
    <property type="entry name" value="GRAS"/>
    <property type="match status" value="1"/>
</dbReference>
<feature type="region of interest" description="Disordered" evidence="6">
    <location>
        <begin position="183"/>
        <end position="204"/>
    </location>
</feature>
<comment type="similarity">
    <text evidence="5">Belongs to the GRAS family.</text>
</comment>
<evidence type="ECO:0000256" key="6">
    <source>
        <dbReference type="SAM" id="MobiDB-lite"/>
    </source>
</evidence>
<feature type="compositionally biased region" description="Low complexity" evidence="6">
    <location>
        <begin position="191"/>
        <end position="204"/>
    </location>
</feature>
<dbReference type="Proteomes" id="UP001293593">
    <property type="component" value="Unassembled WGS sequence"/>
</dbReference>
<reference evidence="7" key="1">
    <citation type="submission" date="2023-10" db="EMBL/GenBank/DDBJ databases">
        <title>Chromosome-level genome of the transformable northern wattle, Acacia crassicarpa.</title>
        <authorList>
            <person name="Massaro I."/>
            <person name="Sinha N.R."/>
            <person name="Poethig S."/>
            <person name="Leichty A.R."/>
        </authorList>
    </citation>
    <scope>NUCLEOTIDE SEQUENCE</scope>
    <source>
        <strain evidence="7">Acra3RX</strain>
        <tissue evidence="7">Leaf</tissue>
    </source>
</reference>
<comment type="caution">
    <text evidence="7">The sequence shown here is derived from an EMBL/GenBank/DDBJ whole genome shotgun (WGS) entry which is preliminary data.</text>
</comment>
<keyword evidence="2" id="KW-0805">Transcription regulation</keyword>
<evidence type="ECO:0000256" key="4">
    <source>
        <dbReference type="ARBA" id="ARBA00023242"/>
    </source>
</evidence>
<evidence type="ECO:0000256" key="2">
    <source>
        <dbReference type="ARBA" id="ARBA00023015"/>
    </source>
</evidence>
<evidence type="ECO:0000256" key="5">
    <source>
        <dbReference type="PROSITE-ProRule" id="PRU01191"/>
    </source>
</evidence>
<keyword evidence="4" id="KW-0539">Nucleus</keyword>
<feature type="region of interest" description="SAW" evidence="5">
    <location>
        <begin position="504"/>
        <end position="578"/>
    </location>
</feature>